<dbReference type="PANTHER" id="PTHR37908">
    <property type="entry name" value="TRANSMEMBRANE PROTEIN"/>
    <property type="match status" value="1"/>
</dbReference>
<accession>A0AAQ3QIG0</accession>
<evidence type="ECO:0000313" key="3">
    <source>
        <dbReference type="EMBL" id="WOL09405.1"/>
    </source>
</evidence>
<reference evidence="3 4" key="1">
    <citation type="submission" date="2023-10" db="EMBL/GenBank/DDBJ databases">
        <title>Chromosome-scale genome assembly provides insights into flower coloration mechanisms of Canna indica.</title>
        <authorList>
            <person name="Li C."/>
        </authorList>
    </citation>
    <scope>NUCLEOTIDE SEQUENCE [LARGE SCALE GENOMIC DNA]</scope>
    <source>
        <tissue evidence="3">Flower</tissue>
    </source>
</reference>
<keyword evidence="4" id="KW-1185">Reference proteome</keyword>
<keyword evidence="2" id="KW-0732">Signal</keyword>
<proteinExistence type="predicted"/>
<feature type="region of interest" description="Disordered" evidence="1">
    <location>
        <begin position="54"/>
        <end position="73"/>
    </location>
</feature>
<feature type="signal peptide" evidence="2">
    <location>
        <begin position="1"/>
        <end position="25"/>
    </location>
</feature>
<protein>
    <submittedName>
        <fullName evidence="3">Uncharacterized protein</fullName>
    </submittedName>
</protein>
<dbReference type="PANTHER" id="PTHR37908:SF3">
    <property type="entry name" value="TRANSMEMBRANE PROTEIN"/>
    <property type="match status" value="1"/>
</dbReference>
<sequence>MLPSRFLSLLLFMLLISFSFSQGYGRKVIIRDLSETESGVWEGREMVEMVMDYKEPGANTNPRAGLPPSPTKP</sequence>
<evidence type="ECO:0000256" key="2">
    <source>
        <dbReference type="SAM" id="SignalP"/>
    </source>
</evidence>
<organism evidence="3 4">
    <name type="scientific">Canna indica</name>
    <name type="common">Indian-shot</name>
    <dbReference type="NCBI Taxonomy" id="4628"/>
    <lineage>
        <taxon>Eukaryota</taxon>
        <taxon>Viridiplantae</taxon>
        <taxon>Streptophyta</taxon>
        <taxon>Embryophyta</taxon>
        <taxon>Tracheophyta</taxon>
        <taxon>Spermatophyta</taxon>
        <taxon>Magnoliopsida</taxon>
        <taxon>Liliopsida</taxon>
        <taxon>Zingiberales</taxon>
        <taxon>Cannaceae</taxon>
        <taxon>Canna</taxon>
    </lineage>
</organism>
<feature type="chain" id="PRO_5042875090" evidence="2">
    <location>
        <begin position="26"/>
        <end position="73"/>
    </location>
</feature>
<dbReference type="Proteomes" id="UP001327560">
    <property type="component" value="Chromosome 5"/>
</dbReference>
<gene>
    <name evidence="3" type="ORF">Cni_G18158</name>
</gene>
<dbReference type="AlphaFoldDB" id="A0AAQ3QIG0"/>
<name>A0AAQ3QIG0_9LILI</name>
<evidence type="ECO:0000313" key="4">
    <source>
        <dbReference type="Proteomes" id="UP001327560"/>
    </source>
</evidence>
<evidence type="ECO:0000256" key="1">
    <source>
        <dbReference type="SAM" id="MobiDB-lite"/>
    </source>
</evidence>
<dbReference type="EMBL" id="CP136894">
    <property type="protein sequence ID" value="WOL09405.1"/>
    <property type="molecule type" value="Genomic_DNA"/>
</dbReference>